<dbReference type="EMBL" id="UYRT01080120">
    <property type="protein sequence ID" value="VDN22077.1"/>
    <property type="molecule type" value="Genomic_DNA"/>
</dbReference>
<feature type="compositionally biased region" description="Polar residues" evidence="1">
    <location>
        <begin position="126"/>
        <end position="159"/>
    </location>
</feature>
<accession>A0A183DX90</accession>
<feature type="region of interest" description="Disordered" evidence="1">
    <location>
        <begin position="60"/>
        <end position="82"/>
    </location>
</feature>
<dbReference type="Proteomes" id="UP000271098">
    <property type="component" value="Unassembled WGS sequence"/>
</dbReference>
<reference evidence="3 4" key="2">
    <citation type="submission" date="2018-11" db="EMBL/GenBank/DDBJ databases">
        <authorList>
            <consortium name="Pathogen Informatics"/>
        </authorList>
    </citation>
    <scope>NUCLEOTIDE SEQUENCE [LARGE SCALE GENOMIC DNA]</scope>
</reference>
<gene>
    <name evidence="3" type="ORF">GPUH_LOCUS13331</name>
</gene>
<evidence type="ECO:0000256" key="2">
    <source>
        <dbReference type="SAM" id="SignalP"/>
    </source>
</evidence>
<dbReference type="AlphaFoldDB" id="A0A183DX90"/>
<feature type="compositionally biased region" description="Basic and acidic residues" evidence="1">
    <location>
        <begin position="345"/>
        <end position="355"/>
    </location>
</feature>
<feature type="signal peptide" evidence="2">
    <location>
        <begin position="1"/>
        <end position="19"/>
    </location>
</feature>
<feature type="region of interest" description="Disordered" evidence="1">
    <location>
        <begin position="116"/>
        <end position="325"/>
    </location>
</feature>
<feature type="compositionally biased region" description="Acidic residues" evidence="1">
    <location>
        <begin position="60"/>
        <end position="76"/>
    </location>
</feature>
<sequence>MRCACCWVLSIVALSGTLPLLGYGKLAYRLAVSGPESLCCDFVRDMSILYGMSDDEAVANEEGEEGQFGADEDEESPSTYSKSKRGAFNMLAAATKEDNELEALLAEIEKPVEKVAKGKKKGGAASNLQPSATEKSAASNLQPSAIEKSATSNLQVSATEKTEAESEVKLDETGDSAQPVAGDAAAKKKDKKKKKKAEKDKKLELESTPEGDSVAASGAENQEGAEKKEEDSSVDKKKKKETPKETRKKKHVSMIKELLRKRQEEEERLLREQKEEEERLLAIQKAKEEQERLAREKKEREKQRKKERDERLKAEGKYLTPAQKEKLRRQQALLANSNIILPIALRREGEEEAPTKRPVYGKRKPKKGPKPEEKVSAPESVQPAQEPEIKPAAKPAEEISTAPKILDSWDDEIVDDWESLNVEEDTKEVAQSALEQAKQLAPAVPTAAELAAVPAPGEHLAAASARNEVCFYVGVFTAVREPEFFSLVWNYCGRSEEEKEHESVFGLFF</sequence>
<evidence type="ECO:0000313" key="5">
    <source>
        <dbReference type="WBParaSite" id="GPUH_0001334601-mRNA-1"/>
    </source>
</evidence>
<evidence type="ECO:0000313" key="3">
    <source>
        <dbReference type="EMBL" id="VDN22077.1"/>
    </source>
</evidence>
<evidence type="ECO:0000256" key="1">
    <source>
        <dbReference type="SAM" id="MobiDB-lite"/>
    </source>
</evidence>
<keyword evidence="2" id="KW-0732">Signal</keyword>
<feature type="compositionally biased region" description="Basic residues" evidence="1">
    <location>
        <begin position="236"/>
        <end position="253"/>
    </location>
</feature>
<proteinExistence type="predicted"/>
<feature type="compositionally biased region" description="Basic and acidic residues" evidence="1">
    <location>
        <begin position="257"/>
        <end position="316"/>
    </location>
</feature>
<reference evidence="5" key="1">
    <citation type="submission" date="2016-06" db="UniProtKB">
        <authorList>
            <consortium name="WormBaseParasite"/>
        </authorList>
    </citation>
    <scope>IDENTIFICATION</scope>
</reference>
<evidence type="ECO:0000313" key="4">
    <source>
        <dbReference type="Proteomes" id="UP000271098"/>
    </source>
</evidence>
<feature type="compositionally biased region" description="Basic residues" evidence="1">
    <location>
        <begin position="359"/>
        <end position="368"/>
    </location>
</feature>
<dbReference type="WBParaSite" id="GPUH_0001334601-mRNA-1">
    <property type="protein sequence ID" value="GPUH_0001334601-mRNA-1"/>
    <property type="gene ID" value="GPUH_0001334601"/>
</dbReference>
<feature type="compositionally biased region" description="Basic and acidic residues" evidence="1">
    <location>
        <begin position="387"/>
        <end position="397"/>
    </location>
</feature>
<name>A0A183DX90_9BILA</name>
<feature type="compositionally biased region" description="Basic and acidic residues" evidence="1">
    <location>
        <begin position="224"/>
        <end position="235"/>
    </location>
</feature>
<organism evidence="5">
    <name type="scientific">Gongylonema pulchrum</name>
    <dbReference type="NCBI Taxonomy" id="637853"/>
    <lineage>
        <taxon>Eukaryota</taxon>
        <taxon>Metazoa</taxon>
        <taxon>Ecdysozoa</taxon>
        <taxon>Nematoda</taxon>
        <taxon>Chromadorea</taxon>
        <taxon>Rhabditida</taxon>
        <taxon>Spirurina</taxon>
        <taxon>Spiruromorpha</taxon>
        <taxon>Spiruroidea</taxon>
        <taxon>Gongylonematidae</taxon>
        <taxon>Gongylonema</taxon>
    </lineage>
</organism>
<feature type="compositionally biased region" description="Basic and acidic residues" evidence="1">
    <location>
        <begin position="160"/>
        <end position="172"/>
    </location>
</feature>
<feature type="chain" id="PRO_5043138909" evidence="2">
    <location>
        <begin position="20"/>
        <end position="509"/>
    </location>
</feature>
<keyword evidence="4" id="KW-1185">Reference proteome</keyword>
<protein>
    <submittedName>
        <fullName evidence="5">Eukaryotic translation initiation factor 5B</fullName>
    </submittedName>
</protein>
<feature type="region of interest" description="Disordered" evidence="1">
    <location>
        <begin position="341"/>
        <end position="402"/>
    </location>
</feature>